<gene>
    <name evidence="1" type="ORF">PACLA_8A077402</name>
</gene>
<dbReference type="InterPro" id="IPR012337">
    <property type="entry name" value="RNaseH-like_sf"/>
</dbReference>
<reference evidence="1" key="1">
    <citation type="submission" date="2020-04" db="EMBL/GenBank/DDBJ databases">
        <authorList>
            <person name="Alioto T."/>
            <person name="Alioto T."/>
            <person name="Gomez Garrido J."/>
        </authorList>
    </citation>
    <scope>NUCLEOTIDE SEQUENCE</scope>
    <source>
        <strain evidence="1">A484AB</strain>
    </source>
</reference>
<dbReference type="PROSITE" id="PS50994">
    <property type="entry name" value="INTEGRASE"/>
    <property type="match status" value="1"/>
</dbReference>
<dbReference type="InterPro" id="IPR036397">
    <property type="entry name" value="RNaseH_sf"/>
</dbReference>
<dbReference type="AlphaFoldDB" id="A0A6S7IBQ2"/>
<dbReference type="SUPFAM" id="SSF53098">
    <property type="entry name" value="Ribonuclease H-like"/>
    <property type="match status" value="1"/>
</dbReference>
<dbReference type="Proteomes" id="UP001152795">
    <property type="component" value="Unassembled WGS sequence"/>
</dbReference>
<accession>A0A6S7IBQ2</accession>
<comment type="caution">
    <text evidence="1">The sequence shown here is derived from an EMBL/GenBank/DDBJ whole genome shotgun (WGS) entry which is preliminary data.</text>
</comment>
<dbReference type="Gene3D" id="3.30.420.10">
    <property type="entry name" value="Ribonuclease H-like superfamily/Ribonuclease H"/>
    <property type="match status" value="1"/>
</dbReference>
<dbReference type="EMBL" id="CACRXK020007916">
    <property type="protein sequence ID" value="CAB4013520.1"/>
    <property type="molecule type" value="Genomic_DNA"/>
</dbReference>
<dbReference type="OrthoDB" id="10267344at2759"/>
<dbReference type="PANTHER" id="PTHR46585">
    <property type="entry name" value="INTEGRASE CORE DOMAIN CONTAINING PROTEIN"/>
    <property type="match status" value="1"/>
</dbReference>
<proteinExistence type="predicted"/>
<feature type="non-terminal residue" evidence="1">
    <location>
        <position position="1"/>
    </location>
</feature>
<protein>
    <submittedName>
        <fullName evidence="1">Uncharacterized transposon-derived</fullName>
    </submittedName>
</protein>
<dbReference type="Pfam" id="PF00665">
    <property type="entry name" value="rve"/>
    <property type="match status" value="1"/>
</dbReference>
<dbReference type="InterPro" id="IPR001584">
    <property type="entry name" value="Integrase_cat-core"/>
</dbReference>
<dbReference type="GO" id="GO:0003676">
    <property type="term" value="F:nucleic acid binding"/>
    <property type="evidence" value="ECO:0007669"/>
    <property type="project" value="InterPro"/>
</dbReference>
<dbReference type="GO" id="GO:0015074">
    <property type="term" value="P:DNA integration"/>
    <property type="evidence" value="ECO:0007669"/>
    <property type="project" value="InterPro"/>
</dbReference>
<evidence type="ECO:0000313" key="2">
    <source>
        <dbReference type="Proteomes" id="UP001152795"/>
    </source>
</evidence>
<keyword evidence="2" id="KW-1185">Reference proteome</keyword>
<name>A0A6S7IBQ2_PARCT</name>
<sequence length="332" mass="39073">PPPPSKSLAKTPAKTVNKGNKRKRIVIEQEPDEYRKAVSVIIAVMHREKLSSAKEAVLLYKNEMNEEYPHDYLDIIKDENVDEINEIRNAQWSIDLADLNNLSRFNNQYRYLLVCVDIYSRYAFVRPLKTKTARNVANKFEDTLLKDKEIPLKIQSDEGTEFSLLKRDLSKKYGFTLFHTYNRETKAVHAERFIETIKQSINRSLTSLDHGYNYIQNLPLIVARYNESRHRGLYNLTPFDVYKRGREPSAFQRIKTLLTNSTVTLQLLKEGDIVRVARIKNSVFEKSSLRRWVKEKFRIKRVYITDPVTYSLEDLNREEIKGIFYRSELQTI</sequence>
<organism evidence="1 2">
    <name type="scientific">Paramuricea clavata</name>
    <name type="common">Red gorgonian</name>
    <name type="synonym">Violescent sea-whip</name>
    <dbReference type="NCBI Taxonomy" id="317549"/>
    <lineage>
        <taxon>Eukaryota</taxon>
        <taxon>Metazoa</taxon>
        <taxon>Cnidaria</taxon>
        <taxon>Anthozoa</taxon>
        <taxon>Octocorallia</taxon>
        <taxon>Malacalcyonacea</taxon>
        <taxon>Plexauridae</taxon>
        <taxon>Paramuricea</taxon>
    </lineage>
</organism>
<dbReference type="PANTHER" id="PTHR46585:SF1">
    <property type="entry name" value="CHROMO DOMAIN-CONTAINING PROTEIN"/>
    <property type="match status" value="1"/>
</dbReference>
<evidence type="ECO:0000313" key="1">
    <source>
        <dbReference type="EMBL" id="CAB4013520.1"/>
    </source>
</evidence>